<dbReference type="VEuPathDB" id="FungiDB:ATCC64974_9410"/>
<dbReference type="OMA" id="KFVMVMF"/>
<dbReference type="InterPro" id="IPR002472">
    <property type="entry name" value="Palm_thioest"/>
</dbReference>
<evidence type="ECO:0000313" key="9">
    <source>
        <dbReference type="EMBL" id="GAQ43748.1"/>
    </source>
</evidence>
<evidence type="ECO:0000256" key="1">
    <source>
        <dbReference type="ARBA" id="ARBA00010758"/>
    </source>
</evidence>
<dbReference type="PANTHER" id="PTHR11247">
    <property type="entry name" value="PALMITOYL-PROTEIN THIOESTERASE/DOLICHYLDIPHOSPHATASE 1"/>
    <property type="match status" value="1"/>
</dbReference>
<dbReference type="Gene3D" id="3.40.50.1820">
    <property type="entry name" value="alpha/beta hydrolase"/>
    <property type="match status" value="1"/>
</dbReference>
<reference evidence="10" key="1">
    <citation type="journal article" date="2016" name="Genome Announc.">
        <title>Draft genome sequence of Aspergillus niger strain An76.</title>
        <authorList>
            <person name="Gong W."/>
            <person name="Cheng Z."/>
            <person name="Zhang H."/>
            <person name="Liu L."/>
            <person name="Gao P."/>
            <person name="Wang L."/>
        </authorList>
    </citation>
    <scope>NUCLEOTIDE SEQUENCE [LARGE SCALE GENOMIC DNA]</scope>
    <source>
        <strain evidence="10">An76</strain>
    </source>
</reference>
<keyword evidence="6" id="KW-1015">Disulfide bond</keyword>
<evidence type="ECO:0000256" key="7">
    <source>
        <dbReference type="ARBA" id="ARBA00023180"/>
    </source>
</evidence>
<protein>
    <recommendedName>
        <fullName evidence="3">Palmitoyl-protein thioesterase 1</fullName>
        <ecNumber evidence="2">3.1.2.22</ecNumber>
    </recommendedName>
    <alternativeName>
        <fullName evidence="8">Palmitoyl-protein hydrolase 1</fullName>
    </alternativeName>
</protein>
<dbReference type="PANTHER" id="PTHR11247:SF8">
    <property type="entry name" value="PALMITOYL-PROTEIN THIOESTERASE 1"/>
    <property type="match status" value="1"/>
</dbReference>
<evidence type="ECO:0000256" key="2">
    <source>
        <dbReference type="ARBA" id="ARBA00012423"/>
    </source>
</evidence>
<dbReference type="GO" id="GO:0008474">
    <property type="term" value="F:palmitoyl-(protein) hydrolase activity"/>
    <property type="evidence" value="ECO:0007669"/>
    <property type="project" value="UniProtKB-EC"/>
</dbReference>
<name>A0A117E1A5_ASPNG</name>
<dbReference type="EMBL" id="BCMY01000010">
    <property type="protein sequence ID" value="GAQ43748.1"/>
    <property type="molecule type" value="Genomic_DNA"/>
</dbReference>
<evidence type="ECO:0000256" key="8">
    <source>
        <dbReference type="ARBA" id="ARBA00031934"/>
    </source>
</evidence>
<dbReference type="VEuPathDB" id="FungiDB:ASPNIDRAFT2_1114901"/>
<comment type="caution">
    <text evidence="9">The sequence shown here is derived from an EMBL/GenBank/DDBJ whole genome shotgun (WGS) entry which is preliminary data.</text>
</comment>
<dbReference type="VEuPathDB" id="FungiDB:M747DRAFT_125231"/>
<evidence type="ECO:0000256" key="3">
    <source>
        <dbReference type="ARBA" id="ARBA00014212"/>
    </source>
</evidence>
<dbReference type="InterPro" id="IPR029058">
    <property type="entry name" value="AB_hydrolase_fold"/>
</dbReference>
<comment type="similarity">
    <text evidence="1">Belongs to the palmitoyl-protein thioesterase family.</text>
</comment>
<keyword evidence="4" id="KW-0732">Signal</keyword>
<dbReference type="FunFam" id="3.40.50.1820:FF:000107">
    <property type="entry name" value="Palmitoyl-protein thioesterase 1"/>
    <property type="match status" value="1"/>
</dbReference>
<accession>A0A117E1A5</accession>
<evidence type="ECO:0000256" key="4">
    <source>
        <dbReference type="ARBA" id="ARBA00022729"/>
    </source>
</evidence>
<proteinExistence type="inferred from homology"/>
<evidence type="ECO:0000256" key="5">
    <source>
        <dbReference type="ARBA" id="ARBA00022801"/>
    </source>
</evidence>
<organism evidence="9 10">
    <name type="scientific">Aspergillus niger</name>
    <dbReference type="NCBI Taxonomy" id="5061"/>
    <lineage>
        <taxon>Eukaryota</taxon>
        <taxon>Fungi</taxon>
        <taxon>Dikarya</taxon>
        <taxon>Ascomycota</taxon>
        <taxon>Pezizomycotina</taxon>
        <taxon>Eurotiomycetes</taxon>
        <taxon>Eurotiomycetidae</taxon>
        <taxon>Eurotiales</taxon>
        <taxon>Aspergillaceae</taxon>
        <taxon>Aspergillus</taxon>
        <taxon>Aspergillus subgen. Circumdati</taxon>
    </lineage>
</organism>
<dbReference type="EC" id="3.1.2.22" evidence="2"/>
<keyword evidence="5" id="KW-0378">Hydrolase</keyword>
<evidence type="ECO:0000256" key="6">
    <source>
        <dbReference type="ARBA" id="ARBA00023157"/>
    </source>
</evidence>
<gene>
    <name evidence="9" type="ORF">ABL_06409</name>
</gene>
<dbReference type="Proteomes" id="UP000068243">
    <property type="component" value="Unassembled WGS sequence"/>
</dbReference>
<dbReference type="AlphaFoldDB" id="A0A117E1A5"/>
<evidence type="ECO:0000313" key="10">
    <source>
        <dbReference type="Proteomes" id="UP000068243"/>
    </source>
</evidence>
<dbReference type="Pfam" id="PF02089">
    <property type="entry name" value="Palm_thioest"/>
    <property type="match status" value="1"/>
</dbReference>
<dbReference type="VEuPathDB" id="FungiDB:An09g04580"/>
<sequence>MPILRQAPEASPDNVTSTCLRISAGTTTTPSQYYTFISTFILSSSHLQLLSSISHRDHKMRPLSPLLTLLPLLPLTTAHPTHQLQTTTTSTTNTTTELRALPLVIWHGLGDQYQSPSLQHLIKVAEDANPGTYTYLIHLSPTSAGDRQATFLGNLTEQIASVCSQLLQDPILSTAPAINALGFSQGGQFLRGYIERCNAPPVRTLITLGSQHNGISQFQSCAWNDFICRGAEALLRSGRWSTFVQGRLVPAQYFRDPEPSEMEEYLKHSNFLADVNNERVVKNETYKENLGKLEKFVMYMFEKDRMVVPKESSWFGEVDGESGGVVGVRERSIYKEDWIGLRELDERGGLVFRTLKGGHMEFDEEELLDIFREFLGPIEVEIPDDEVEIDERVSLVSQGGYY</sequence>
<dbReference type="OrthoDB" id="10263094at2759"/>
<dbReference type="PRINTS" id="PR00414">
    <property type="entry name" value="PPTHIESTRASE"/>
</dbReference>
<dbReference type="SUPFAM" id="SSF53474">
    <property type="entry name" value="alpha/beta-Hydrolases"/>
    <property type="match status" value="1"/>
</dbReference>
<keyword evidence="7" id="KW-0325">Glycoprotein</keyword>